<protein>
    <submittedName>
        <fullName evidence="1">Uncharacterized protein</fullName>
    </submittedName>
</protein>
<dbReference type="EMBL" id="LAZR01001196">
    <property type="protein sequence ID" value="KKN48905.1"/>
    <property type="molecule type" value="Genomic_DNA"/>
</dbReference>
<name>A0A0F9QX64_9ZZZZ</name>
<sequence>MGETGLTEEDQRLRELLVGEQLRQKVIQLSHDVSDIQRRRFSEAPFPPHFHKHPIIFATTLVDEHDVFKQILNIGTTYIEIVGSHDVLPLTGLIDVEMKVVAVAQGNVSGTKGLAAFTGGVLLCDITWTDITLQDPIGGLWVPAEGIITEDVDVHARIKGASAIEDINLYKLVLWIRGNVQSV</sequence>
<gene>
    <name evidence="1" type="ORF">LCGC14_0648030</name>
</gene>
<organism evidence="1">
    <name type="scientific">marine sediment metagenome</name>
    <dbReference type="NCBI Taxonomy" id="412755"/>
    <lineage>
        <taxon>unclassified sequences</taxon>
        <taxon>metagenomes</taxon>
        <taxon>ecological metagenomes</taxon>
    </lineage>
</organism>
<accession>A0A0F9QX64</accession>
<comment type="caution">
    <text evidence="1">The sequence shown here is derived from an EMBL/GenBank/DDBJ whole genome shotgun (WGS) entry which is preliminary data.</text>
</comment>
<reference evidence="1" key="1">
    <citation type="journal article" date="2015" name="Nature">
        <title>Complex archaea that bridge the gap between prokaryotes and eukaryotes.</title>
        <authorList>
            <person name="Spang A."/>
            <person name="Saw J.H."/>
            <person name="Jorgensen S.L."/>
            <person name="Zaremba-Niedzwiedzka K."/>
            <person name="Martijn J."/>
            <person name="Lind A.E."/>
            <person name="van Eijk R."/>
            <person name="Schleper C."/>
            <person name="Guy L."/>
            <person name="Ettema T.J."/>
        </authorList>
    </citation>
    <scope>NUCLEOTIDE SEQUENCE</scope>
</reference>
<evidence type="ECO:0000313" key="1">
    <source>
        <dbReference type="EMBL" id="KKN48905.1"/>
    </source>
</evidence>
<dbReference type="AlphaFoldDB" id="A0A0F9QX64"/>
<proteinExistence type="predicted"/>